<dbReference type="InterPro" id="IPR008965">
    <property type="entry name" value="CBM2/CBM3_carb-bd_dom_sf"/>
</dbReference>
<protein>
    <recommendedName>
        <fullName evidence="6">HYDIN/VesB/CFA65-like Ig-like domain-containing protein</fullName>
    </recommendedName>
</protein>
<sequence>DVTVQVSDPGENVVSQAFTILVSVVNDAPVLVSRAPVDSFFFFDPGQGIVFSVSASDEEGDGLSFRWLVDGVVQSGETDDQFLHVPDTTTADTVVTRILDGTDSTHVQWIVDARAIPVALLEPDNIDFGTVTLGDSASATLSLSNPGRTTLVISNLQVGNLELTSVFSASQVLEDETQTLDVRYVAASRGALSTTISFDTNDPDRSTVTIPVSGFGQISTLVSLDLDPSIGNQQAATGGGTAGDTIGVDIYVTEAISVTQATVDLTFDPAVLQVAGFETEGANGANLLTEATATVPDSTAGQVRIEVSTDTT</sequence>
<feature type="domain" description="HYDIN/VesB/CFA65-like Ig-like" evidence="6">
    <location>
        <begin position="121"/>
        <end position="210"/>
    </location>
</feature>
<feature type="non-terminal residue" evidence="7">
    <location>
        <position position="1"/>
    </location>
</feature>
<dbReference type="GO" id="GO:0005737">
    <property type="term" value="C:cytoplasm"/>
    <property type="evidence" value="ECO:0007669"/>
    <property type="project" value="UniProtKB-SubCell"/>
</dbReference>
<dbReference type="SUPFAM" id="SSF49384">
    <property type="entry name" value="Carbohydrate-binding domain"/>
    <property type="match status" value="1"/>
</dbReference>
<dbReference type="Pfam" id="PF22544">
    <property type="entry name" value="HYDIN_VesB_CFA65-like_Ig"/>
    <property type="match status" value="1"/>
</dbReference>
<evidence type="ECO:0000256" key="2">
    <source>
        <dbReference type="ARBA" id="ARBA00004496"/>
    </source>
</evidence>
<dbReference type="InterPro" id="IPR053879">
    <property type="entry name" value="HYDIN_VesB_CFA65-like_Ig"/>
</dbReference>
<evidence type="ECO:0000256" key="4">
    <source>
        <dbReference type="ARBA" id="ARBA00023069"/>
    </source>
</evidence>
<proteinExistence type="predicted"/>
<evidence type="ECO:0000259" key="6">
    <source>
        <dbReference type="Pfam" id="PF22544"/>
    </source>
</evidence>
<gene>
    <name evidence="7" type="ORF">METZ01_LOCUS360465</name>
</gene>
<organism evidence="7">
    <name type="scientific">marine metagenome</name>
    <dbReference type="NCBI Taxonomy" id="408172"/>
    <lineage>
        <taxon>unclassified sequences</taxon>
        <taxon>metagenomes</taxon>
        <taxon>ecological metagenomes</taxon>
    </lineage>
</organism>
<dbReference type="InterPro" id="IPR013783">
    <property type="entry name" value="Ig-like_fold"/>
</dbReference>
<dbReference type="Gene3D" id="2.60.40.680">
    <property type="match status" value="1"/>
</dbReference>
<dbReference type="AlphaFoldDB" id="A0A382SFD1"/>
<dbReference type="Gene3D" id="2.60.40.10">
    <property type="entry name" value="Immunoglobulins"/>
    <property type="match status" value="1"/>
</dbReference>
<name>A0A382SFD1_9ZZZZ</name>
<accession>A0A382SFD1</accession>
<dbReference type="GO" id="GO:0005929">
    <property type="term" value="C:cilium"/>
    <property type="evidence" value="ECO:0007669"/>
    <property type="project" value="UniProtKB-SubCell"/>
</dbReference>
<keyword evidence="5" id="KW-0966">Cell projection</keyword>
<evidence type="ECO:0000313" key="7">
    <source>
        <dbReference type="EMBL" id="SVD07611.1"/>
    </source>
</evidence>
<dbReference type="GO" id="GO:0030246">
    <property type="term" value="F:carbohydrate binding"/>
    <property type="evidence" value="ECO:0007669"/>
    <property type="project" value="InterPro"/>
</dbReference>
<evidence type="ECO:0000256" key="3">
    <source>
        <dbReference type="ARBA" id="ARBA00022490"/>
    </source>
</evidence>
<evidence type="ECO:0000256" key="1">
    <source>
        <dbReference type="ARBA" id="ARBA00004138"/>
    </source>
</evidence>
<keyword evidence="4" id="KW-0969">Cilium</keyword>
<dbReference type="EMBL" id="UINC01128080">
    <property type="protein sequence ID" value="SVD07611.1"/>
    <property type="molecule type" value="Genomic_DNA"/>
</dbReference>
<reference evidence="7" key="1">
    <citation type="submission" date="2018-05" db="EMBL/GenBank/DDBJ databases">
        <authorList>
            <person name="Lanie J.A."/>
            <person name="Ng W.-L."/>
            <person name="Kazmierczak K.M."/>
            <person name="Andrzejewski T.M."/>
            <person name="Davidsen T.M."/>
            <person name="Wayne K.J."/>
            <person name="Tettelin H."/>
            <person name="Glass J.I."/>
            <person name="Rusch D."/>
            <person name="Podicherti R."/>
            <person name="Tsui H.-C.T."/>
            <person name="Winkler M.E."/>
        </authorList>
    </citation>
    <scope>NUCLEOTIDE SEQUENCE</scope>
</reference>
<feature type="non-terminal residue" evidence="7">
    <location>
        <position position="312"/>
    </location>
</feature>
<comment type="subcellular location">
    <subcellularLocation>
        <location evidence="1">Cell projection</location>
        <location evidence="1">Cilium</location>
    </subcellularLocation>
    <subcellularLocation>
        <location evidence="2">Cytoplasm</location>
    </subcellularLocation>
</comment>
<keyword evidence="3" id="KW-0963">Cytoplasm</keyword>
<evidence type="ECO:0000256" key="5">
    <source>
        <dbReference type="ARBA" id="ARBA00023273"/>
    </source>
</evidence>